<evidence type="ECO:0008006" key="4">
    <source>
        <dbReference type="Google" id="ProtNLM"/>
    </source>
</evidence>
<reference evidence="2 3" key="1">
    <citation type="submission" date="2015-07" db="EMBL/GenBank/DDBJ databases">
        <authorList>
            <person name="Ju K.-S."/>
            <person name="Doroghazi J.R."/>
            <person name="Metcalf W.W."/>
        </authorList>
    </citation>
    <scope>NUCLEOTIDE SEQUENCE [LARGE SCALE GENOMIC DNA]</scope>
    <source>
        <strain evidence="2 3">NRRL B-3589</strain>
    </source>
</reference>
<comment type="caution">
    <text evidence="2">The sequence shown here is derived from an EMBL/GenBank/DDBJ whole genome shotgun (WGS) entry which is preliminary data.</text>
</comment>
<protein>
    <recommendedName>
        <fullName evidence="4">Lipoprotein</fullName>
    </recommendedName>
</protein>
<evidence type="ECO:0000313" key="2">
    <source>
        <dbReference type="EMBL" id="KOG87650.1"/>
    </source>
</evidence>
<dbReference type="EMBL" id="LGUT01002107">
    <property type="protein sequence ID" value="KOG87650.1"/>
    <property type="molecule type" value="Genomic_DNA"/>
</dbReference>
<feature type="chain" id="PRO_5045360235" description="Lipoprotein" evidence="1">
    <location>
        <begin position="40"/>
        <end position="164"/>
    </location>
</feature>
<organism evidence="2 3">
    <name type="scientific">Streptomyces varsoviensis</name>
    <dbReference type="NCBI Taxonomy" id="67373"/>
    <lineage>
        <taxon>Bacteria</taxon>
        <taxon>Bacillati</taxon>
        <taxon>Actinomycetota</taxon>
        <taxon>Actinomycetes</taxon>
        <taxon>Kitasatosporales</taxon>
        <taxon>Streptomycetaceae</taxon>
        <taxon>Streptomyces</taxon>
    </lineage>
</organism>
<dbReference type="Proteomes" id="UP000037020">
    <property type="component" value="Unassembled WGS sequence"/>
</dbReference>
<dbReference type="RefSeq" id="WP_048833036.1">
    <property type="nucleotide sequence ID" value="NZ_JBIRHZ010000002.1"/>
</dbReference>
<accession>A0ABR5J2M3</accession>
<gene>
    <name evidence="2" type="ORF">ADK38_24230</name>
</gene>
<feature type="signal peptide" evidence="1">
    <location>
        <begin position="1"/>
        <end position="39"/>
    </location>
</feature>
<evidence type="ECO:0000256" key="1">
    <source>
        <dbReference type="SAM" id="SignalP"/>
    </source>
</evidence>
<keyword evidence="3" id="KW-1185">Reference proteome</keyword>
<keyword evidence="1" id="KW-0732">Signal</keyword>
<name>A0ABR5J2M3_9ACTN</name>
<evidence type="ECO:0000313" key="3">
    <source>
        <dbReference type="Proteomes" id="UP000037020"/>
    </source>
</evidence>
<sequence>MSHIKHSNRSRHLRYGIGTALGVSALAVGALATAPVASAVTADTATISFECGMFGSGSATLTATHSGTTASISLSTSAITSPIDLAANSVKSTLTMTNHGTGAKTFTGKSNPAIPANSQVSTGPLTGKVAAGDSLEAKTLKVVVLGVTATCNATSTQSPGPFEF</sequence>
<proteinExistence type="predicted"/>